<proteinExistence type="predicted"/>
<dbReference type="AlphaFoldDB" id="A0AB73U4L4"/>
<accession>A0AB73U4L4</accession>
<dbReference type="GO" id="GO:0004519">
    <property type="term" value="F:endonuclease activity"/>
    <property type="evidence" value="ECO:0007669"/>
    <property type="project" value="UniProtKB-KW"/>
</dbReference>
<evidence type="ECO:0000313" key="3">
    <source>
        <dbReference type="EMBL" id="QDF71881.1"/>
    </source>
</evidence>
<sequence length="109" mass="12133">MPSAPPRVCARCKRLAVKGKPCQCRPAWEGSTHTGSADKRWVSARDDYLRSHPFCEKAGCTRIADAVDHVKPLAEGGDKYDPENFQSLCDPHHTEKTTQDALRGKTRAR</sequence>
<reference evidence="3 4" key="1">
    <citation type="submission" date="2019-06" db="EMBL/GenBank/DDBJ databases">
        <title>Whole geneome sequnce of Mycobacteroides chelonae M77 isolated from bovine milk from Meghalaya, India.</title>
        <authorList>
            <person name="Vise E."/>
            <person name="Das S."/>
            <person name="Garg A."/>
            <person name="Ghatak S."/>
            <person name="Shakuntala I."/>
            <person name="Milton A.A.P."/>
            <person name="Karam A."/>
            <person name="Sanjukta R."/>
            <person name="Puro K."/>
            <person name="Sen A."/>
        </authorList>
    </citation>
    <scope>NUCLEOTIDE SEQUENCE [LARGE SCALE GENOMIC DNA]</scope>
    <source>
        <strain evidence="3 4">M77</strain>
    </source>
</reference>
<evidence type="ECO:0000313" key="4">
    <source>
        <dbReference type="Proteomes" id="UP000317728"/>
    </source>
</evidence>
<dbReference type="Gene3D" id="1.10.30.50">
    <property type="match status" value="1"/>
</dbReference>
<keyword evidence="3" id="KW-0255">Endonuclease</keyword>
<dbReference type="GO" id="GO:0003676">
    <property type="term" value="F:nucleic acid binding"/>
    <property type="evidence" value="ECO:0007669"/>
    <property type="project" value="InterPro"/>
</dbReference>
<feature type="domain" description="HNH nuclease" evidence="2">
    <location>
        <begin position="43"/>
        <end position="94"/>
    </location>
</feature>
<organism evidence="3 4">
    <name type="scientific">Mycobacteroides chelonae</name>
    <name type="common">Mycobacterium chelonae</name>
    <dbReference type="NCBI Taxonomy" id="1774"/>
    <lineage>
        <taxon>Bacteria</taxon>
        <taxon>Bacillati</taxon>
        <taxon>Actinomycetota</taxon>
        <taxon>Actinomycetes</taxon>
        <taxon>Mycobacteriales</taxon>
        <taxon>Mycobacteriaceae</taxon>
        <taxon>Mycobacteroides</taxon>
    </lineage>
</organism>
<dbReference type="Proteomes" id="UP000317728">
    <property type="component" value="Chromosome"/>
</dbReference>
<keyword evidence="3" id="KW-0378">Hydrolase</keyword>
<dbReference type="InterPro" id="IPR002711">
    <property type="entry name" value="HNH"/>
</dbReference>
<protein>
    <submittedName>
        <fullName evidence="3">HNH endonuclease</fullName>
    </submittedName>
</protein>
<dbReference type="EMBL" id="CP041150">
    <property type="protein sequence ID" value="QDF71881.1"/>
    <property type="molecule type" value="Genomic_DNA"/>
</dbReference>
<feature type="compositionally biased region" description="Basic and acidic residues" evidence="1">
    <location>
        <begin position="73"/>
        <end position="82"/>
    </location>
</feature>
<evidence type="ECO:0000256" key="1">
    <source>
        <dbReference type="SAM" id="MobiDB-lite"/>
    </source>
</evidence>
<dbReference type="InterPro" id="IPR003615">
    <property type="entry name" value="HNH_nuc"/>
</dbReference>
<dbReference type="Pfam" id="PF01844">
    <property type="entry name" value="HNH"/>
    <property type="match status" value="1"/>
</dbReference>
<dbReference type="GO" id="GO:0008270">
    <property type="term" value="F:zinc ion binding"/>
    <property type="evidence" value="ECO:0007669"/>
    <property type="project" value="InterPro"/>
</dbReference>
<feature type="region of interest" description="Disordered" evidence="1">
    <location>
        <begin position="73"/>
        <end position="109"/>
    </location>
</feature>
<keyword evidence="3" id="KW-0540">Nuclease</keyword>
<dbReference type="SMART" id="SM00507">
    <property type="entry name" value="HNHc"/>
    <property type="match status" value="1"/>
</dbReference>
<gene>
    <name evidence="3" type="ORF">FJK96_18120</name>
</gene>
<evidence type="ECO:0000259" key="2">
    <source>
        <dbReference type="SMART" id="SM00507"/>
    </source>
</evidence>
<name>A0AB73U4L4_MYCCH</name>